<sequence length="102" mass="11315">MMEVFTASLSHLPEIVGSVMLVLGGQKGFEVYKRKRFSNGNHDRRKGNSFADSDKDFIRGCLIDQTRALASVMKVDRLELVVDLGDVIRSDGEKTRTAVRAG</sequence>
<protein>
    <submittedName>
        <fullName evidence="1">Uncharacterized protein</fullName>
    </submittedName>
</protein>
<reference evidence="1" key="1">
    <citation type="journal article" date="2015" name="Nature">
        <title>Complex archaea that bridge the gap between prokaryotes and eukaryotes.</title>
        <authorList>
            <person name="Spang A."/>
            <person name="Saw J.H."/>
            <person name="Jorgensen S.L."/>
            <person name="Zaremba-Niedzwiedzka K."/>
            <person name="Martijn J."/>
            <person name="Lind A.E."/>
            <person name="van Eijk R."/>
            <person name="Schleper C."/>
            <person name="Guy L."/>
            <person name="Ettema T.J."/>
        </authorList>
    </citation>
    <scope>NUCLEOTIDE SEQUENCE</scope>
</reference>
<evidence type="ECO:0000313" key="1">
    <source>
        <dbReference type="EMBL" id="KKL71597.1"/>
    </source>
</evidence>
<gene>
    <name evidence="1" type="ORF">LCGC14_2093340</name>
</gene>
<accession>A0A0F9H8X0</accession>
<name>A0A0F9H8X0_9ZZZZ</name>
<dbReference type="EMBL" id="LAZR01025542">
    <property type="protein sequence ID" value="KKL71597.1"/>
    <property type="molecule type" value="Genomic_DNA"/>
</dbReference>
<proteinExistence type="predicted"/>
<organism evidence="1">
    <name type="scientific">marine sediment metagenome</name>
    <dbReference type="NCBI Taxonomy" id="412755"/>
    <lineage>
        <taxon>unclassified sequences</taxon>
        <taxon>metagenomes</taxon>
        <taxon>ecological metagenomes</taxon>
    </lineage>
</organism>
<comment type="caution">
    <text evidence="1">The sequence shown here is derived from an EMBL/GenBank/DDBJ whole genome shotgun (WGS) entry which is preliminary data.</text>
</comment>
<dbReference type="AlphaFoldDB" id="A0A0F9H8X0"/>